<organism evidence="1 2">
    <name type="scientific">Candidatus Ornithospirochaeta stercoripullorum</name>
    <dbReference type="NCBI Taxonomy" id="2840899"/>
    <lineage>
        <taxon>Bacteria</taxon>
        <taxon>Pseudomonadati</taxon>
        <taxon>Spirochaetota</taxon>
        <taxon>Spirochaetia</taxon>
        <taxon>Spirochaetales</taxon>
        <taxon>Spirochaetaceae</taxon>
        <taxon>Spirochaetaceae incertae sedis</taxon>
        <taxon>Candidatus Ornithospirochaeta</taxon>
    </lineage>
</organism>
<dbReference type="AlphaFoldDB" id="A0A9D9E167"/>
<evidence type="ECO:0000313" key="2">
    <source>
        <dbReference type="Proteomes" id="UP000823615"/>
    </source>
</evidence>
<sequence length="90" mass="10465">MRCPEMRAGLEDVKGGEEMIERTYGELIQRTMEIFKDEWDKQAEQKGMIKEKKDMALRMLKSNKYPISEIATIVDLPQKEVEKMASKLGL</sequence>
<proteinExistence type="predicted"/>
<comment type="caution">
    <text evidence="1">The sequence shown here is derived from an EMBL/GenBank/DDBJ whole genome shotgun (WGS) entry which is preliminary data.</text>
</comment>
<accession>A0A9D9E167</accession>
<protein>
    <submittedName>
        <fullName evidence="1">Uncharacterized protein</fullName>
    </submittedName>
</protein>
<evidence type="ECO:0000313" key="1">
    <source>
        <dbReference type="EMBL" id="MBO8436755.1"/>
    </source>
</evidence>
<dbReference type="Proteomes" id="UP000823615">
    <property type="component" value="Unassembled WGS sequence"/>
</dbReference>
<gene>
    <name evidence="1" type="ORF">IAA97_07250</name>
</gene>
<reference evidence="1" key="1">
    <citation type="submission" date="2020-10" db="EMBL/GenBank/DDBJ databases">
        <authorList>
            <person name="Gilroy R."/>
        </authorList>
    </citation>
    <scope>NUCLEOTIDE SEQUENCE</scope>
    <source>
        <strain evidence="1">7293</strain>
    </source>
</reference>
<reference evidence="1" key="2">
    <citation type="journal article" date="2021" name="PeerJ">
        <title>Extensive microbial diversity within the chicken gut microbiome revealed by metagenomics and culture.</title>
        <authorList>
            <person name="Gilroy R."/>
            <person name="Ravi A."/>
            <person name="Getino M."/>
            <person name="Pursley I."/>
            <person name="Horton D.L."/>
            <person name="Alikhan N.F."/>
            <person name="Baker D."/>
            <person name="Gharbi K."/>
            <person name="Hall N."/>
            <person name="Watson M."/>
            <person name="Adriaenssens E.M."/>
            <person name="Foster-Nyarko E."/>
            <person name="Jarju S."/>
            <person name="Secka A."/>
            <person name="Antonio M."/>
            <person name="Oren A."/>
            <person name="Chaudhuri R.R."/>
            <person name="La Ragione R."/>
            <person name="Hildebrand F."/>
            <person name="Pallen M.J."/>
        </authorList>
    </citation>
    <scope>NUCLEOTIDE SEQUENCE</scope>
    <source>
        <strain evidence="1">7293</strain>
    </source>
</reference>
<name>A0A9D9E167_9SPIO</name>
<dbReference type="EMBL" id="JADIMT010000085">
    <property type="protein sequence ID" value="MBO8436755.1"/>
    <property type="molecule type" value="Genomic_DNA"/>
</dbReference>